<name>A0A933S937_UNCEI</name>
<dbReference type="EMBL" id="JACRIW010000016">
    <property type="protein sequence ID" value="MBI5168211.1"/>
    <property type="molecule type" value="Genomic_DNA"/>
</dbReference>
<dbReference type="Gene3D" id="3.40.30.10">
    <property type="entry name" value="Glutaredoxin"/>
    <property type="match status" value="1"/>
</dbReference>
<dbReference type="Pfam" id="PF10262">
    <property type="entry name" value="Rdx"/>
    <property type="match status" value="1"/>
</dbReference>
<dbReference type="InterPro" id="IPR011893">
    <property type="entry name" value="Selenoprotein_Rdx-typ"/>
</dbReference>
<evidence type="ECO:0000313" key="2">
    <source>
        <dbReference type="EMBL" id="MBI5168211.1"/>
    </source>
</evidence>
<accession>A0A933S937</accession>
<proteinExistence type="predicted"/>
<evidence type="ECO:0000256" key="1">
    <source>
        <dbReference type="ARBA" id="ARBA00023284"/>
    </source>
</evidence>
<dbReference type="SUPFAM" id="SSF52833">
    <property type="entry name" value="Thioredoxin-like"/>
    <property type="match status" value="1"/>
</dbReference>
<gene>
    <name evidence="2" type="ORF">HZA61_01860</name>
</gene>
<dbReference type="AlphaFoldDB" id="A0A933S937"/>
<comment type="caution">
    <text evidence="2">The sequence shown here is derived from an EMBL/GenBank/DDBJ whole genome shotgun (WGS) entry which is preliminary data.</text>
</comment>
<dbReference type="InterPro" id="IPR036249">
    <property type="entry name" value="Thioredoxin-like_sf"/>
</dbReference>
<protein>
    <recommendedName>
        <fullName evidence="4">SelT/SelW/SelH family protein</fullName>
    </recommendedName>
</protein>
<reference evidence="2" key="1">
    <citation type="submission" date="2020-07" db="EMBL/GenBank/DDBJ databases">
        <title>Huge and variable diversity of episymbiotic CPR bacteria and DPANN archaea in groundwater ecosystems.</title>
        <authorList>
            <person name="He C.Y."/>
            <person name="Keren R."/>
            <person name="Whittaker M."/>
            <person name="Farag I.F."/>
            <person name="Doudna J."/>
            <person name="Cate J.H.D."/>
            <person name="Banfield J.F."/>
        </authorList>
    </citation>
    <scope>NUCLEOTIDE SEQUENCE</scope>
    <source>
        <strain evidence="2">NC_groundwater_1813_Pr3_B-0.1um_71_17</strain>
    </source>
</reference>
<sequence length="54" mass="5763">MAAEIQRERGITPTLVKGTGGVFEVTIDGKLVFSKKALGRHAEIDEILALIPAT</sequence>
<organism evidence="2 3">
    <name type="scientific">Eiseniibacteriota bacterium</name>
    <dbReference type="NCBI Taxonomy" id="2212470"/>
    <lineage>
        <taxon>Bacteria</taxon>
        <taxon>Candidatus Eiseniibacteriota</taxon>
    </lineage>
</organism>
<evidence type="ECO:0008006" key="4">
    <source>
        <dbReference type="Google" id="ProtNLM"/>
    </source>
</evidence>
<dbReference type="Proteomes" id="UP000696931">
    <property type="component" value="Unassembled WGS sequence"/>
</dbReference>
<evidence type="ECO:0000313" key="3">
    <source>
        <dbReference type="Proteomes" id="UP000696931"/>
    </source>
</evidence>
<keyword evidence="1" id="KW-0676">Redox-active center</keyword>